<feature type="domain" description="Ferric siderophore reductase C-terminal" evidence="2">
    <location>
        <begin position="230"/>
        <end position="252"/>
    </location>
</feature>
<dbReference type="RefSeq" id="WP_204605153.1">
    <property type="nucleotide sequence ID" value="NZ_JBHSED010000010.1"/>
</dbReference>
<organism evidence="3 4">
    <name type="scientific">Cohnella boryungensis</name>
    <dbReference type="NCBI Taxonomy" id="768479"/>
    <lineage>
        <taxon>Bacteria</taxon>
        <taxon>Bacillati</taxon>
        <taxon>Bacillota</taxon>
        <taxon>Bacilli</taxon>
        <taxon>Bacillales</taxon>
        <taxon>Paenibacillaceae</taxon>
        <taxon>Cohnella</taxon>
    </lineage>
</organism>
<evidence type="ECO:0000259" key="1">
    <source>
        <dbReference type="Pfam" id="PF06276"/>
    </source>
</evidence>
<dbReference type="Pfam" id="PF06276">
    <property type="entry name" value="FhuF"/>
    <property type="match status" value="1"/>
</dbReference>
<feature type="domain" description="Aerobactin siderophore biosynthesis IucA/IucC-like C-terminal" evidence="1">
    <location>
        <begin position="63"/>
        <end position="173"/>
    </location>
</feature>
<evidence type="ECO:0000313" key="3">
    <source>
        <dbReference type="EMBL" id="MFC4303221.1"/>
    </source>
</evidence>
<evidence type="ECO:0000313" key="4">
    <source>
        <dbReference type="Proteomes" id="UP001595755"/>
    </source>
</evidence>
<dbReference type="InterPro" id="IPR024726">
    <property type="entry name" value="FhuF_C"/>
</dbReference>
<accession>A0ABV8S6Q2</accession>
<dbReference type="Pfam" id="PF11575">
    <property type="entry name" value="FhuF_C"/>
    <property type="match status" value="1"/>
</dbReference>
<dbReference type="Proteomes" id="UP001595755">
    <property type="component" value="Unassembled WGS sequence"/>
</dbReference>
<gene>
    <name evidence="3" type="ORF">ACFO1S_07125</name>
</gene>
<protein>
    <submittedName>
        <fullName evidence="3">IucA/IucC family C-terminal-domain containing protein</fullName>
    </submittedName>
</protein>
<dbReference type="InterPro" id="IPR022770">
    <property type="entry name" value="IucA/IucC-like_C"/>
</dbReference>
<keyword evidence="4" id="KW-1185">Reference proteome</keyword>
<reference evidence="4" key="1">
    <citation type="journal article" date="2019" name="Int. J. Syst. Evol. Microbiol.">
        <title>The Global Catalogue of Microorganisms (GCM) 10K type strain sequencing project: providing services to taxonomists for standard genome sequencing and annotation.</title>
        <authorList>
            <consortium name="The Broad Institute Genomics Platform"/>
            <consortium name="The Broad Institute Genome Sequencing Center for Infectious Disease"/>
            <person name="Wu L."/>
            <person name="Ma J."/>
        </authorList>
    </citation>
    <scope>NUCLEOTIDE SEQUENCE [LARGE SCALE GENOMIC DNA]</scope>
    <source>
        <strain evidence="4">CGMCC 4.1641</strain>
    </source>
</reference>
<proteinExistence type="predicted"/>
<dbReference type="EMBL" id="JBHSED010000010">
    <property type="protein sequence ID" value="MFC4303221.1"/>
    <property type="molecule type" value="Genomic_DNA"/>
</dbReference>
<comment type="caution">
    <text evidence="3">The sequence shown here is derived from an EMBL/GenBank/DDBJ whole genome shotgun (WGS) entry which is preliminary data.</text>
</comment>
<name>A0ABV8S6Q2_9BACL</name>
<sequence>MTGTYTPEEIAILTKDHRLALEPSDNRSLSIPALDLLNREKCAPYLERVREVFEASTQTATASLFAKRYSFLIMASSLYAMSVFNKGLDYSIDNCHVESYYQGQAWLPRVRLAEWQVSQPVAGEREAWRERIVRSIFAGNLAPTWQFLAKSVPISKAVLWENTAIYVFWLYENKFIEGIGKADKERVREDYDYLVRVAPGELFGETKNPLARFDSPKQATRASEQPIRIRKTCCYYYQASDEPEDYCVTCPKIKHEAIAAGQPG</sequence>
<evidence type="ECO:0000259" key="2">
    <source>
        <dbReference type="Pfam" id="PF11575"/>
    </source>
</evidence>